<evidence type="ECO:0000313" key="4">
    <source>
        <dbReference type="Proteomes" id="UP000198870"/>
    </source>
</evidence>
<dbReference type="Pfam" id="PF05943">
    <property type="entry name" value="VipB"/>
    <property type="match status" value="1"/>
</dbReference>
<dbReference type="STRING" id="419481.SAMN05216233_10890"/>
<reference evidence="3 4" key="1">
    <citation type="submission" date="2016-10" db="EMBL/GenBank/DDBJ databases">
        <authorList>
            <person name="de Groot N.N."/>
        </authorList>
    </citation>
    <scope>NUCLEOTIDE SEQUENCE [LARGE SCALE GENOMIC DNA]</scope>
    <source>
        <strain evidence="3 4">AA1</strain>
    </source>
</reference>
<dbReference type="NCBIfam" id="TIGR03355">
    <property type="entry name" value="VI_chp_2"/>
    <property type="match status" value="1"/>
</dbReference>
<organism evidence="3 4">
    <name type="scientific">Desulfoluna spongiiphila</name>
    <dbReference type="NCBI Taxonomy" id="419481"/>
    <lineage>
        <taxon>Bacteria</taxon>
        <taxon>Pseudomonadati</taxon>
        <taxon>Thermodesulfobacteriota</taxon>
        <taxon>Desulfobacteria</taxon>
        <taxon>Desulfobacterales</taxon>
        <taxon>Desulfolunaceae</taxon>
        <taxon>Desulfoluna</taxon>
    </lineage>
</organism>
<evidence type="ECO:0000259" key="2">
    <source>
        <dbReference type="Pfam" id="PF18945"/>
    </source>
</evidence>
<evidence type="ECO:0000259" key="1">
    <source>
        <dbReference type="Pfam" id="PF05943"/>
    </source>
</evidence>
<dbReference type="Pfam" id="PF18945">
    <property type="entry name" value="VipB_2"/>
    <property type="match status" value="1"/>
</dbReference>
<dbReference type="InterPro" id="IPR044032">
    <property type="entry name" value="TssC1_C"/>
</dbReference>
<dbReference type="EMBL" id="FMUX01000008">
    <property type="protein sequence ID" value="SCY39061.1"/>
    <property type="molecule type" value="Genomic_DNA"/>
</dbReference>
<protein>
    <submittedName>
        <fullName evidence="3">Type VI secretion system protein ImpC</fullName>
    </submittedName>
</protein>
<dbReference type="RefSeq" id="WP_217640297.1">
    <property type="nucleotide sequence ID" value="NZ_FMUX01000008.1"/>
</dbReference>
<dbReference type="AlphaFoldDB" id="A0A1G5FIT6"/>
<dbReference type="InterPro" id="IPR044031">
    <property type="entry name" value="TssC1_N"/>
</dbReference>
<dbReference type="PANTHER" id="PTHR35565">
    <property type="entry name" value="CYTOPLASMIC PROTEIN-RELATED"/>
    <property type="match status" value="1"/>
</dbReference>
<feature type="domain" description="TssC1 C-terminal" evidence="2">
    <location>
        <begin position="541"/>
        <end position="650"/>
    </location>
</feature>
<accession>A0A1G5FIT6</accession>
<sequence>MTLATELLPLGESMNYETATLDAVIRKKMAAQPLEAPAAVISDVHLTMRSTVGWLIDAETTPSLGKINGFLKQSRKALDKAQEHLTELSGGIPLEGEVFDLQKEIKRDTLVTKASGTLAEVMELWAQTGTLLSELETLVAGLMDEEALKATPDVVAGVTQTRKISQKALHLLKKVGQYTHDLSRPDFDEQEAVADYFLSCIATLLFNDILPETVEEGANVLHMVKSQIRSLQSKIDDKVEQDLNSIIHTPAYKALESSWIGLQDLLQGTDWNAGIMIDILDVSKEELAEDFDSNEVDLTSSDLFKKVYVAEYDQYGGIPYSGIIGVYEFENTLKDRRWLKTMGNISAASHAPFVSSVGPQFFGCETIQELADIKDLKGHMSQPRFDAWNTFRDSEEAAYIGVAVPRYLLRAPWDPENNPAGELAFKESINPYNGHEDFLWGNASYLFAKNMVRSFAETGWCQYLRGPKGGGLQQGLPRYFFDFDGIKEMKIPVEFTIPDYRELAFAETGFIPLVYRKGTADACFFSCQSLKKSKKFKDPQDTENSQLVTNLSYTFSITRIAHYIKCIMRDNIGLPADAAYINNVILSWLSKYVTTVVNPDDRTLRYYPFKAVSVETTEQEGMVGWYKCVVSVLPHLQFEGMDVELRLDVRL</sequence>
<evidence type="ECO:0000313" key="3">
    <source>
        <dbReference type="EMBL" id="SCY39061.1"/>
    </source>
</evidence>
<proteinExistence type="predicted"/>
<feature type="domain" description="TssC1 N-terminal" evidence="1">
    <location>
        <begin position="233"/>
        <end position="531"/>
    </location>
</feature>
<keyword evidence="4" id="KW-1185">Reference proteome</keyword>
<gene>
    <name evidence="3" type="ORF">SAMN05216233_10890</name>
</gene>
<name>A0A1G5FIT6_9BACT</name>
<dbReference type="PANTHER" id="PTHR35565:SF1">
    <property type="entry name" value="TYPE VI SECRETION SYSTEM CONTRACTILE SHEATH LARGE SUBUNIT"/>
    <property type="match status" value="1"/>
</dbReference>
<dbReference type="Proteomes" id="UP000198870">
    <property type="component" value="Unassembled WGS sequence"/>
</dbReference>
<dbReference type="InterPro" id="IPR010269">
    <property type="entry name" value="T6SS_TssC-like"/>
</dbReference>